<evidence type="ECO:0000313" key="2">
    <source>
        <dbReference type="Proteomes" id="UP000012488"/>
    </source>
</evidence>
<protein>
    <submittedName>
        <fullName evidence="1">Uncharacterized protein</fullName>
    </submittedName>
</protein>
<sequence length="81" mass="8773">MSFGFWRLSGRLLAMSGGDSKKAFAVAMRVKRPPQDSTTPSPEQPELRLPRIRPSEIAAAAGVDAVRRALEGLLVETRPAV</sequence>
<organism evidence="1 2">
    <name type="scientific">Methylobacterium mesophilicum SR1.6/6</name>
    <dbReference type="NCBI Taxonomy" id="908290"/>
    <lineage>
        <taxon>Bacteria</taxon>
        <taxon>Pseudomonadati</taxon>
        <taxon>Pseudomonadota</taxon>
        <taxon>Alphaproteobacteria</taxon>
        <taxon>Hyphomicrobiales</taxon>
        <taxon>Methylobacteriaceae</taxon>
        <taxon>Methylobacterium</taxon>
    </lineage>
</organism>
<reference evidence="1 2" key="2">
    <citation type="journal article" date="2013" name="Genome Announc.">
        <title>Draft Genome Sequence of Methylobacterium mesophilicum Strain SR1.6/6, Isolated from Citrus sinensis.</title>
        <authorList>
            <person name="Marinho Almeida D."/>
            <person name="Dini-Andreote F."/>
            <person name="Camargo Neves A.A."/>
            <person name="Juca Ramos R.T."/>
            <person name="Andreote F.D."/>
            <person name="Carneiro A.R."/>
            <person name="Oliveira de Souza Lima A."/>
            <person name="Caracciolo Gomes de Sa P.H."/>
            <person name="Ribeiro Barbosa M.S."/>
            <person name="Araujo W.L."/>
            <person name="Silva A."/>
        </authorList>
    </citation>
    <scope>NUCLEOTIDE SEQUENCE [LARGE SCALE GENOMIC DNA]</scope>
    <source>
        <strain evidence="1 2">SR1.6/6</strain>
    </source>
</reference>
<dbReference type="EMBL" id="CP043538">
    <property type="protein sequence ID" value="QGY05221.1"/>
    <property type="molecule type" value="Genomic_DNA"/>
</dbReference>
<dbReference type="RefSeq" id="WP_039893253.1">
    <property type="nucleotide sequence ID" value="NZ_CP043538.1"/>
</dbReference>
<dbReference type="AlphaFoldDB" id="A0A6B9FRK1"/>
<evidence type="ECO:0000313" key="1">
    <source>
        <dbReference type="EMBL" id="QGY05221.1"/>
    </source>
</evidence>
<reference evidence="1 2" key="1">
    <citation type="journal article" date="2012" name="Genet. Mol. Biol.">
        <title>Analysis of 16S rRNA and mxaF genes revealing insights into Methylobacterium niche-specific plant association.</title>
        <authorList>
            <person name="Dourado M.N."/>
            <person name="Andreote F.D."/>
            <person name="Dini-Andreote F."/>
            <person name="Conti R."/>
            <person name="Araujo J.M."/>
            <person name="Araujo W.L."/>
        </authorList>
    </citation>
    <scope>NUCLEOTIDE SEQUENCE [LARGE SCALE GENOMIC DNA]</scope>
    <source>
        <strain evidence="1 2">SR1.6/6</strain>
    </source>
</reference>
<gene>
    <name evidence="1" type="ORF">MMSR116_27460</name>
</gene>
<proteinExistence type="predicted"/>
<name>A0A6B9FRK1_9HYPH</name>
<dbReference type="KEGG" id="mmes:MMSR116_27460"/>
<accession>A0A6B9FRK1</accession>
<dbReference type="Proteomes" id="UP000012488">
    <property type="component" value="Chromosome"/>
</dbReference>